<dbReference type="PANTHER" id="PTHR13847">
    <property type="entry name" value="SARCOSINE DEHYDROGENASE-RELATED"/>
    <property type="match status" value="1"/>
</dbReference>
<feature type="domain" description="FAD dependent oxidoreductase" evidence="2">
    <location>
        <begin position="5"/>
        <end position="327"/>
    </location>
</feature>
<evidence type="ECO:0000256" key="1">
    <source>
        <dbReference type="ARBA" id="ARBA00023002"/>
    </source>
</evidence>
<dbReference type="InterPro" id="IPR006076">
    <property type="entry name" value="FAD-dep_OxRdtase"/>
</dbReference>
<dbReference type="PANTHER" id="PTHR13847:SF289">
    <property type="entry name" value="GLYCINE OXIDASE"/>
    <property type="match status" value="1"/>
</dbReference>
<accession>A0ABS8CGV6</accession>
<dbReference type="SUPFAM" id="SSF51971">
    <property type="entry name" value="Nucleotide-binding domain"/>
    <property type="match status" value="1"/>
</dbReference>
<dbReference type="Gene3D" id="3.30.9.10">
    <property type="entry name" value="D-Amino Acid Oxidase, subunit A, domain 2"/>
    <property type="match status" value="2"/>
</dbReference>
<keyword evidence="4" id="KW-1185">Reference proteome</keyword>
<protein>
    <submittedName>
        <fullName evidence="3">FAD-binding oxidoreductase</fullName>
    </submittedName>
</protein>
<keyword evidence="1" id="KW-0560">Oxidoreductase</keyword>
<dbReference type="EMBL" id="JACDXX010000001">
    <property type="protein sequence ID" value="MCB5408614.1"/>
    <property type="molecule type" value="Genomic_DNA"/>
</dbReference>
<dbReference type="RefSeq" id="WP_226933486.1">
    <property type="nucleotide sequence ID" value="NZ_JACDXX010000001.1"/>
</dbReference>
<name>A0ABS8CGV6_9RHOB</name>
<evidence type="ECO:0000259" key="2">
    <source>
        <dbReference type="Pfam" id="PF01266"/>
    </source>
</evidence>
<dbReference type="Gene3D" id="3.50.50.60">
    <property type="entry name" value="FAD/NAD(P)-binding domain"/>
    <property type="match status" value="2"/>
</dbReference>
<dbReference type="Pfam" id="PF01266">
    <property type="entry name" value="DAO"/>
    <property type="match status" value="1"/>
</dbReference>
<comment type="caution">
    <text evidence="3">The sequence shown here is derived from an EMBL/GenBank/DDBJ whole genome shotgun (WGS) entry which is preliminary data.</text>
</comment>
<reference evidence="3 4" key="1">
    <citation type="submission" date="2020-07" db="EMBL/GenBank/DDBJ databases">
        <title>Pseudogemmobacter sp. nov., isolated from poultry manure in Taiwan.</title>
        <authorList>
            <person name="Lin S.-Y."/>
            <person name="Tang Y.-S."/>
            <person name="Young C.-C."/>
        </authorList>
    </citation>
    <scope>NUCLEOTIDE SEQUENCE [LARGE SCALE GENOMIC DNA]</scope>
    <source>
        <strain evidence="3 4">CC-YST710</strain>
    </source>
</reference>
<gene>
    <name evidence="3" type="ORF">H0485_01145</name>
</gene>
<sequence>MASADVTIRGAGIFGLATAWACVKRGLKVRVSDPGGIGAGASGGVVGALAPHAPESWNPMKQFQFESLIMAEAWWREVHAAGGADPLYARTGRLQPVLSDSGLAAAGERETAAASLWQGKAEWRVITCGTSDWEPQSPTGLLIRDTLTARISPRAAVHALACAIRARGGEIVTGEAPEEGKILHASGVAGLADLSSAFGRKLGGGVKGQAALLAHDARHCPQIYTDGLYIIPHGDGLTAIGSTSENSWEAEGTDHQAPELVEKARRLLPLLLQAEVREYWAGIRPRAKSRAPVIGAWPGREGHFIANGGFKTGFGMAPKCAELLADLLAGRGDDIPQPFRPESLL</sequence>
<organism evidence="3 4">
    <name type="scientific">Pseudogemmobacter faecipullorum</name>
    <dbReference type="NCBI Taxonomy" id="2755041"/>
    <lineage>
        <taxon>Bacteria</taxon>
        <taxon>Pseudomonadati</taxon>
        <taxon>Pseudomonadota</taxon>
        <taxon>Alphaproteobacteria</taxon>
        <taxon>Rhodobacterales</taxon>
        <taxon>Paracoccaceae</taxon>
        <taxon>Pseudogemmobacter</taxon>
    </lineage>
</organism>
<evidence type="ECO:0000313" key="4">
    <source>
        <dbReference type="Proteomes" id="UP001198571"/>
    </source>
</evidence>
<evidence type="ECO:0000313" key="3">
    <source>
        <dbReference type="EMBL" id="MCB5408614.1"/>
    </source>
</evidence>
<proteinExistence type="predicted"/>
<dbReference type="Proteomes" id="UP001198571">
    <property type="component" value="Unassembled WGS sequence"/>
</dbReference>
<dbReference type="InterPro" id="IPR036188">
    <property type="entry name" value="FAD/NAD-bd_sf"/>
</dbReference>